<reference evidence="1 2" key="1">
    <citation type="submission" date="2017-12" db="EMBL/GenBank/DDBJ databases">
        <title>Comparative genomics of Botrytis spp.</title>
        <authorList>
            <person name="Valero-Jimenez C.A."/>
            <person name="Tapia P."/>
            <person name="Veloso J."/>
            <person name="Silva-Moreno E."/>
            <person name="Staats M."/>
            <person name="Valdes J.H."/>
            <person name="Van Kan J.A.L."/>
        </authorList>
    </citation>
    <scope>NUCLEOTIDE SEQUENCE [LARGE SCALE GENOMIC DNA]</scope>
    <source>
        <strain evidence="1 2">MUCL435</strain>
    </source>
</reference>
<name>A0A4S8RDG9_9HELO</name>
<protein>
    <submittedName>
        <fullName evidence="1">Uncharacterized protein</fullName>
    </submittedName>
</protein>
<comment type="caution">
    <text evidence="1">The sequence shown here is derived from an EMBL/GenBank/DDBJ whole genome shotgun (WGS) entry which is preliminary data.</text>
</comment>
<gene>
    <name evidence="1" type="ORF">BGAL_0002g00250</name>
</gene>
<organism evidence="1 2">
    <name type="scientific">Botrytis galanthina</name>
    <dbReference type="NCBI Taxonomy" id="278940"/>
    <lineage>
        <taxon>Eukaryota</taxon>
        <taxon>Fungi</taxon>
        <taxon>Dikarya</taxon>
        <taxon>Ascomycota</taxon>
        <taxon>Pezizomycotina</taxon>
        <taxon>Leotiomycetes</taxon>
        <taxon>Helotiales</taxon>
        <taxon>Sclerotiniaceae</taxon>
        <taxon>Botrytis</taxon>
    </lineage>
</organism>
<proteinExistence type="predicted"/>
<dbReference type="OrthoDB" id="10560986at2759"/>
<dbReference type="AlphaFoldDB" id="A0A4S8RDG9"/>
<evidence type="ECO:0000313" key="1">
    <source>
        <dbReference type="EMBL" id="THV55870.1"/>
    </source>
</evidence>
<evidence type="ECO:0000313" key="2">
    <source>
        <dbReference type="Proteomes" id="UP000308671"/>
    </source>
</evidence>
<dbReference type="Proteomes" id="UP000308671">
    <property type="component" value="Unassembled WGS sequence"/>
</dbReference>
<sequence>MTKINNKPMSERIEFHVPTSAREMNIIHEQNNLATTLPTRNVNAIRYNAICGDFLKEDSGMCEIEGLRESDVQGKKVEVGVHKIAVGARLFGPRRGGQSRAVAIGHELLCIASSDVVAIIAVVRIIDRNRTGSCQIARECARTHRNSQSSRAEIVSARTAEVCGSREKRIVNSIQRKSIQNSPRKLYAGLR</sequence>
<keyword evidence="2" id="KW-1185">Reference proteome</keyword>
<accession>A0A4S8RDG9</accession>
<dbReference type="EMBL" id="PQXL01000002">
    <property type="protein sequence ID" value="THV55870.1"/>
    <property type="molecule type" value="Genomic_DNA"/>
</dbReference>